<keyword evidence="2" id="KW-1185">Reference proteome</keyword>
<dbReference type="Proteomes" id="UP000540506">
    <property type="component" value="Unassembled WGS sequence"/>
</dbReference>
<evidence type="ECO:0000313" key="2">
    <source>
        <dbReference type="Proteomes" id="UP000540506"/>
    </source>
</evidence>
<evidence type="ECO:0000313" key="1">
    <source>
        <dbReference type="EMBL" id="MBB4929069.1"/>
    </source>
</evidence>
<organism evidence="1 2">
    <name type="scientific">Kitasatospora kifunensis</name>
    <name type="common">Streptomyces kifunensis</name>
    <dbReference type="NCBI Taxonomy" id="58351"/>
    <lineage>
        <taxon>Bacteria</taxon>
        <taxon>Bacillati</taxon>
        <taxon>Actinomycetota</taxon>
        <taxon>Actinomycetes</taxon>
        <taxon>Kitasatosporales</taxon>
        <taxon>Streptomycetaceae</taxon>
        <taxon>Kitasatospora</taxon>
    </lineage>
</organism>
<accession>A0A7W7W0U5</accession>
<protein>
    <submittedName>
        <fullName evidence="1">Uncharacterized protein</fullName>
    </submittedName>
</protein>
<dbReference type="RefSeq" id="WP_184947032.1">
    <property type="nucleotide sequence ID" value="NZ_JACHJV010000004.1"/>
</dbReference>
<dbReference type="AlphaFoldDB" id="A0A7W7W0U5"/>
<dbReference type="EMBL" id="JACHJV010000004">
    <property type="protein sequence ID" value="MBB4929069.1"/>
    <property type="molecule type" value="Genomic_DNA"/>
</dbReference>
<sequence>MLIGRKKTNSDTEVLAELRECALRAIWRLTQENGPSDINPHTVRLTPHTLASMLTFTRDGSKYDGADPFFHFAHMIFAGKEENREARHDWAVWELERLDRPEAARRLDELVATEGGARAR</sequence>
<proteinExistence type="predicted"/>
<name>A0A7W7W0U5_KITKI</name>
<reference evidence="1 2" key="1">
    <citation type="submission" date="2020-08" db="EMBL/GenBank/DDBJ databases">
        <title>Sequencing the genomes of 1000 actinobacteria strains.</title>
        <authorList>
            <person name="Klenk H.-P."/>
        </authorList>
    </citation>
    <scope>NUCLEOTIDE SEQUENCE [LARGE SCALE GENOMIC DNA]</scope>
    <source>
        <strain evidence="1 2">DSM 41654</strain>
    </source>
</reference>
<comment type="caution">
    <text evidence="1">The sequence shown here is derived from an EMBL/GenBank/DDBJ whole genome shotgun (WGS) entry which is preliminary data.</text>
</comment>
<gene>
    <name evidence="1" type="ORF">FHR34_008168</name>
</gene>